<dbReference type="PANTHER" id="PTHR46797:SF1">
    <property type="entry name" value="METHYLPHOSPHONATE SYNTHASE"/>
    <property type="match status" value="1"/>
</dbReference>
<evidence type="ECO:0000313" key="4">
    <source>
        <dbReference type="Proteomes" id="UP000295008"/>
    </source>
</evidence>
<dbReference type="Pfam" id="PF01381">
    <property type="entry name" value="HTH_3"/>
    <property type="match status" value="1"/>
</dbReference>
<accession>A0A4R1QRX0</accession>
<organism evidence="3 4">
    <name type="scientific">Hydrogenispora ethanolica</name>
    <dbReference type="NCBI Taxonomy" id="1082276"/>
    <lineage>
        <taxon>Bacteria</taxon>
        <taxon>Bacillati</taxon>
        <taxon>Bacillota</taxon>
        <taxon>Hydrogenispora</taxon>
    </lineage>
</organism>
<keyword evidence="4" id="KW-1185">Reference proteome</keyword>
<evidence type="ECO:0000256" key="1">
    <source>
        <dbReference type="ARBA" id="ARBA00023125"/>
    </source>
</evidence>
<dbReference type="SUPFAM" id="SSF47413">
    <property type="entry name" value="lambda repressor-like DNA-binding domains"/>
    <property type="match status" value="1"/>
</dbReference>
<dbReference type="OrthoDB" id="1629646at2"/>
<comment type="caution">
    <text evidence="3">The sequence shown here is derived from an EMBL/GenBank/DDBJ whole genome shotgun (WGS) entry which is preliminary data.</text>
</comment>
<dbReference type="GO" id="GO:0005829">
    <property type="term" value="C:cytosol"/>
    <property type="evidence" value="ECO:0007669"/>
    <property type="project" value="TreeGrafter"/>
</dbReference>
<dbReference type="InterPro" id="IPR010982">
    <property type="entry name" value="Lambda_DNA-bd_dom_sf"/>
</dbReference>
<dbReference type="InterPro" id="IPR050807">
    <property type="entry name" value="TransReg_Diox_bact_type"/>
</dbReference>
<feature type="domain" description="HTH cro/C1-type" evidence="2">
    <location>
        <begin position="20"/>
        <end position="76"/>
    </location>
</feature>
<gene>
    <name evidence="3" type="ORF">EDC14_10572</name>
</gene>
<dbReference type="InterPro" id="IPR001387">
    <property type="entry name" value="Cro/C1-type_HTH"/>
</dbReference>
<dbReference type="SMART" id="SM00530">
    <property type="entry name" value="HTH_XRE"/>
    <property type="match status" value="1"/>
</dbReference>
<dbReference type="GO" id="GO:0003677">
    <property type="term" value="F:DNA binding"/>
    <property type="evidence" value="ECO:0007669"/>
    <property type="project" value="UniProtKB-KW"/>
</dbReference>
<protein>
    <submittedName>
        <fullName evidence="3">Helix-turn-helix protein</fullName>
    </submittedName>
</protein>
<evidence type="ECO:0000313" key="3">
    <source>
        <dbReference type="EMBL" id="TCL55135.1"/>
    </source>
</evidence>
<evidence type="ECO:0000259" key="2">
    <source>
        <dbReference type="PROSITE" id="PS50943"/>
    </source>
</evidence>
<sequence>MRKKDQDRFFPIYKEVGRRIAFFRNLRGLSQEELAAKIDISASHLSKIEAPNIQISFSFDMLLRIAEGLDIQVAALFAPVDTVSVHFDNQYLNHETGGSV</sequence>
<dbReference type="RefSeq" id="WP_132017732.1">
    <property type="nucleotide sequence ID" value="NZ_SLUN01000057.1"/>
</dbReference>
<name>A0A4R1QRX0_HYDET</name>
<dbReference type="PROSITE" id="PS50943">
    <property type="entry name" value="HTH_CROC1"/>
    <property type="match status" value="1"/>
</dbReference>
<dbReference type="CDD" id="cd00093">
    <property type="entry name" value="HTH_XRE"/>
    <property type="match status" value="1"/>
</dbReference>
<dbReference type="Gene3D" id="1.10.260.40">
    <property type="entry name" value="lambda repressor-like DNA-binding domains"/>
    <property type="match status" value="1"/>
</dbReference>
<proteinExistence type="predicted"/>
<dbReference type="AlphaFoldDB" id="A0A4R1QRX0"/>
<dbReference type="GO" id="GO:0003700">
    <property type="term" value="F:DNA-binding transcription factor activity"/>
    <property type="evidence" value="ECO:0007669"/>
    <property type="project" value="TreeGrafter"/>
</dbReference>
<dbReference type="EMBL" id="SLUN01000057">
    <property type="protein sequence ID" value="TCL55135.1"/>
    <property type="molecule type" value="Genomic_DNA"/>
</dbReference>
<keyword evidence="1" id="KW-0238">DNA-binding</keyword>
<reference evidence="3 4" key="1">
    <citation type="submission" date="2019-03" db="EMBL/GenBank/DDBJ databases">
        <title>Genomic Encyclopedia of Type Strains, Phase IV (KMG-IV): sequencing the most valuable type-strain genomes for metagenomic binning, comparative biology and taxonomic classification.</title>
        <authorList>
            <person name="Goeker M."/>
        </authorList>
    </citation>
    <scope>NUCLEOTIDE SEQUENCE [LARGE SCALE GENOMIC DNA]</scope>
    <source>
        <strain evidence="3 4">LX-B</strain>
    </source>
</reference>
<dbReference type="Proteomes" id="UP000295008">
    <property type="component" value="Unassembled WGS sequence"/>
</dbReference>
<dbReference type="PANTHER" id="PTHR46797">
    <property type="entry name" value="HTH-TYPE TRANSCRIPTIONAL REGULATOR"/>
    <property type="match status" value="1"/>
</dbReference>